<dbReference type="InterPro" id="IPR007899">
    <property type="entry name" value="CHAD_dom"/>
</dbReference>
<dbReference type="PANTHER" id="PTHR39339">
    <property type="entry name" value="SLR1444 PROTEIN"/>
    <property type="match status" value="1"/>
</dbReference>
<name>A0A6P2C868_9NOCA</name>
<proteinExistence type="predicted"/>
<dbReference type="Gene3D" id="1.40.20.10">
    <property type="entry name" value="CHAD domain"/>
    <property type="match status" value="1"/>
</dbReference>
<dbReference type="RefSeq" id="WP_010839996.1">
    <property type="nucleotide sequence ID" value="NZ_QRCM01000001.1"/>
</dbReference>
<dbReference type="SUPFAM" id="SSF55154">
    <property type="entry name" value="CYTH-like phosphatases"/>
    <property type="match status" value="1"/>
</dbReference>
<gene>
    <name evidence="2" type="ORF">DW322_00115</name>
</gene>
<dbReference type="Pfam" id="PF05235">
    <property type="entry name" value="CHAD"/>
    <property type="match status" value="1"/>
</dbReference>
<dbReference type="InterPro" id="IPR033469">
    <property type="entry name" value="CYTH-like_dom_sf"/>
</dbReference>
<dbReference type="PANTHER" id="PTHR39339:SF1">
    <property type="entry name" value="CHAD DOMAIN-CONTAINING PROTEIN"/>
    <property type="match status" value="1"/>
</dbReference>
<dbReference type="SMART" id="SM00880">
    <property type="entry name" value="CHAD"/>
    <property type="match status" value="1"/>
</dbReference>
<accession>A0A6P2C868</accession>
<feature type="domain" description="CHAD" evidence="1">
    <location>
        <begin position="232"/>
        <end position="518"/>
    </location>
</feature>
<evidence type="ECO:0000313" key="2">
    <source>
        <dbReference type="EMBL" id="TXG88934.1"/>
    </source>
</evidence>
<dbReference type="Proteomes" id="UP000471120">
    <property type="component" value="Unassembled WGS sequence"/>
</dbReference>
<reference evidence="2 3" key="1">
    <citation type="submission" date="2018-07" db="EMBL/GenBank/DDBJ databases">
        <title>Genome sequence of Rhodococcus rhodnii ATCC 35071 from Rhodnius prolixus.</title>
        <authorList>
            <person name="Patel V."/>
            <person name="Vogel K.J."/>
        </authorList>
    </citation>
    <scope>NUCLEOTIDE SEQUENCE [LARGE SCALE GENOMIC DNA]</scope>
    <source>
        <strain evidence="2 3">ATCC 35071</strain>
    </source>
</reference>
<dbReference type="AlphaFoldDB" id="A0A6P2C868"/>
<dbReference type="PROSITE" id="PS51708">
    <property type="entry name" value="CHAD"/>
    <property type="match status" value="1"/>
</dbReference>
<dbReference type="InterPro" id="IPR038186">
    <property type="entry name" value="CHAD_dom_sf"/>
</dbReference>
<sequence length="525" mass="56208">MRDTIAANGTHVRSPLGRMDGMSAGSWATGQAWDAGPGAVWPTELASTRTASAPQSFRCYDTTDRRGLAHGITLSRHDDANGGRWTLALPGGDGTTRLTVEDDPGADPADAYVVPNHVVELLRGITLDAPLVPVARFTTMRSRHRLDDDPDDAAAGGLEIIVDTVASAHPPLSVAEARRLRRCIAVEVVIPAPDARVPARIAHALDHAGFVRAALPHALGRAVDTSLPDAEDDSGRGAVVAYLREQLAAMAIADLSLRIDSTGSVHAMRVAARRIRSALQTFGSALDLTEVPPLIDELRELGRRLSHARDVEVQWARLSAVANSGAAWPDDPRADAHRTAALACIDEHFSALADAAAGLTRSTLDDDGYLDLRRRLDALTAAATTGPRRTGKVRSSVVQLTDKVDRHVGRATKHPDPHPERVHRARKSAKKLRYALEATTPLAGGRSGRGRFRDLQDDLGEYQDAVVAAEHLAAMSEQPGHTHSCPTGFALGALYAHQIARRDAVTAGIAPAWRTARRAARRLHT</sequence>
<organism evidence="2 3">
    <name type="scientific">Rhodococcus rhodnii</name>
    <dbReference type="NCBI Taxonomy" id="38312"/>
    <lineage>
        <taxon>Bacteria</taxon>
        <taxon>Bacillati</taxon>
        <taxon>Actinomycetota</taxon>
        <taxon>Actinomycetes</taxon>
        <taxon>Mycobacteriales</taxon>
        <taxon>Nocardiaceae</taxon>
        <taxon>Rhodococcus</taxon>
    </lineage>
</organism>
<evidence type="ECO:0000313" key="3">
    <source>
        <dbReference type="Proteomes" id="UP000471120"/>
    </source>
</evidence>
<evidence type="ECO:0000259" key="1">
    <source>
        <dbReference type="PROSITE" id="PS51708"/>
    </source>
</evidence>
<dbReference type="EMBL" id="QRCM01000001">
    <property type="protein sequence ID" value="TXG88934.1"/>
    <property type="molecule type" value="Genomic_DNA"/>
</dbReference>
<comment type="caution">
    <text evidence="2">The sequence shown here is derived from an EMBL/GenBank/DDBJ whole genome shotgun (WGS) entry which is preliminary data.</text>
</comment>
<protein>
    <submittedName>
        <fullName evidence="2">CHAD domain-containing protein</fullName>
    </submittedName>
</protein>